<feature type="signal peptide" evidence="1">
    <location>
        <begin position="1"/>
        <end position="22"/>
    </location>
</feature>
<reference evidence="5" key="2">
    <citation type="submission" date="2020-12" db="UniProtKB">
        <authorList>
            <consortium name="WormBaseParasite"/>
        </authorList>
    </citation>
    <scope>IDENTIFICATION</scope>
</reference>
<evidence type="ECO:0000313" key="4">
    <source>
        <dbReference type="Proteomes" id="UP000035682"/>
    </source>
</evidence>
<dbReference type="CTD" id="36382522"/>
<feature type="chain" id="PRO_5015031414" evidence="1">
    <location>
        <begin position="23"/>
        <end position="238"/>
    </location>
</feature>
<keyword evidence="1" id="KW-0732">Signal</keyword>
<dbReference type="Proteomes" id="UP000035682">
    <property type="component" value="Unplaced"/>
</dbReference>
<dbReference type="InterPro" id="IPR001283">
    <property type="entry name" value="CRISP-related"/>
</dbReference>
<dbReference type="OrthoDB" id="5874910at2759"/>
<sequence>MKFLLTLISIYFTLLLFKSTFADDDKLFTCEWVHENGESGWKCNDGGFYDDDIKMYVAYGNGSYTSLKKVEHDYVKDHVGWLIDLKDIKQRILEDINHNRKIHKAAVLTEDNKLKNEAQGIANRLAQSGDVNDSSVPKQNGESRACLDRKEIINVVKNWYDQRKTYNYESPDSNNENKTGDFSQMVWGESKSLGCGIANKNSTYCIVCKYSPPGNIKGQYSKNVRKDHDTVTVDFKNN</sequence>
<evidence type="ECO:0000313" key="3">
    <source>
        <dbReference type="EMBL" id="CEF70150.1"/>
    </source>
</evidence>
<reference evidence="3 4" key="1">
    <citation type="submission" date="2014-09" db="EMBL/GenBank/DDBJ databases">
        <authorList>
            <person name="Martin A.A."/>
        </authorList>
    </citation>
    <scope>NUCLEOTIDE SEQUENCE</scope>
    <source>
        <strain evidence="4">ED321</strain>
        <strain evidence="3">ED321 Heterogonic</strain>
    </source>
</reference>
<evidence type="ECO:0000313" key="6">
    <source>
        <dbReference type="WormBase" id="SRAE_2000478500"/>
    </source>
</evidence>
<dbReference type="AlphaFoldDB" id="A0A090N066"/>
<dbReference type="SUPFAM" id="SSF55797">
    <property type="entry name" value="PR-1-like"/>
    <property type="match status" value="1"/>
</dbReference>
<feature type="domain" description="SCP" evidence="2">
    <location>
        <begin position="87"/>
        <end position="218"/>
    </location>
</feature>
<dbReference type="RefSeq" id="XP_024509349.1">
    <property type="nucleotide sequence ID" value="XM_024643708.1"/>
</dbReference>
<dbReference type="Pfam" id="PF00188">
    <property type="entry name" value="CAP"/>
    <property type="match status" value="1"/>
</dbReference>
<dbReference type="PANTHER" id="PTHR10334">
    <property type="entry name" value="CYSTEINE-RICH SECRETORY PROTEIN-RELATED"/>
    <property type="match status" value="1"/>
</dbReference>
<dbReference type="InterPro" id="IPR035940">
    <property type="entry name" value="CAP_sf"/>
</dbReference>
<dbReference type="PRINTS" id="PR00838">
    <property type="entry name" value="V5ALLERGEN"/>
</dbReference>
<dbReference type="PRINTS" id="PR00837">
    <property type="entry name" value="V5TPXLIKE"/>
</dbReference>
<dbReference type="InterPro" id="IPR014044">
    <property type="entry name" value="CAP_dom"/>
</dbReference>
<name>A0A090N066_STRRB</name>
<gene>
    <name evidence="3 5 6" type="ORF">SRAE_2000478500</name>
</gene>
<dbReference type="SMART" id="SM00198">
    <property type="entry name" value="SCP"/>
    <property type="match status" value="1"/>
</dbReference>
<dbReference type="InterPro" id="IPR002413">
    <property type="entry name" value="V5_allergen-like"/>
</dbReference>
<dbReference type="EMBL" id="LN609529">
    <property type="protein sequence ID" value="CEF70150.1"/>
    <property type="molecule type" value="Genomic_DNA"/>
</dbReference>
<evidence type="ECO:0000313" key="5">
    <source>
        <dbReference type="WBParaSite" id="SRAE_2000478500.1"/>
    </source>
</evidence>
<proteinExistence type="predicted"/>
<evidence type="ECO:0000256" key="1">
    <source>
        <dbReference type="SAM" id="SignalP"/>
    </source>
</evidence>
<dbReference type="Gene3D" id="3.40.33.10">
    <property type="entry name" value="CAP"/>
    <property type="match status" value="1"/>
</dbReference>
<dbReference type="STRING" id="34506.A0A090N066"/>
<dbReference type="GeneID" id="36382522"/>
<dbReference type="WormBase" id="SRAE_2000478500">
    <property type="protein sequence ID" value="SRP01301"/>
    <property type="gene ID" value="WBGene00265029"/>
</dbReference>
<accession>A0A090N066</accession>
<evidence type="ECO:0000259" key="2">
    <source>
        <dbReference type="SMART" id="SM00198"/>
    </source>
</evidence>
<keyword evidence="4" id="KW-1185">Reference proteome</keyword>
<protein>
    <submittedName>
        <fullName evidence="3 5">CAP domain-containing protein</fullName>
    </submittedName>
</protein>
<dbReference type="WBParaSite" id="SRAE_2000478500.1">
    <property type="protein sequence ID" value="SRAE_2000478500.1"/>
    <property type="gene ID" value="WBGene00265029"/>
</dbReference>
<organism evidence="3">
    <name type="scientific">Strongyloides ratti</name>
    <name type="common">Parasitic roundworm</name>
    <dbReference type="NCBI Taxonomy" id="34506"/>
    <lineage>
        <taxon>Eukaryota</taxon>
        <taxon>Metazoa</taxon>
        <taxon>Ecdysozoa</taxon>
        <taxon>Nematoda</taxon>
        <taxon>Chromadorea</taxon>
        <taxon>Rhabditida</taxon>
        <taxon>Tylenchina</taxon>
        <taxon>Panagrolaimomorpha</taxon>
        <taxon>Strongyloidoidea</taxon>
        <taxon>Strongyloididae</taxon>
        <taxon>Strongyloides</taxon>
    </lineage>
</organism>